<evidence type="ECO:0000256" key="1">
    <source>
        <dbReference type="ARBA" id="ARBA00007074"/>
    </source>
</evidence>
<sequence>MPTSSLPTPVTPRLFSLDAGRLLRRLALLLALALLAGCASRDLATHDPRRGTDGLSIERALILATAKEALGTPYRFGGNSSKGLDCSGLVEMAYRSAGIQVPRTADEQFRHLPTVEAARPGDLLFFGDRRKATHVGIYRGNGQMIHAPGSGRRVVSVPLDVAYWQERFLGAAGPAP</sequence>
<dbReference type="Pfam" id="PF00877">
    <property type="entry name" value="NLPC_P60"/>
    <property type="match status" value="1"/>
</dbReference>
<evidence type="ECO:0000256" key="4">
    <source>
        <dbReference type="ARBA" id="ARBA00022807"/>
    </source>
</evidence>
<accession>A0ABX7WAW2</accession>
<dbReference type="EMBL" id="CP053383">
    <property type="protein sequence ID" value="QTP57498.1"/>
    <property type="molecule type" value="Genomic_DNA"/>
</dbReference>
<dbReference type="Gene3D" id="3.90.1720.10">
    <property type="entry name" value="endopeptidase domain like (from Nostoc punctiforme)"/>
    <property type="match status" value="1"/>
</dbReference>
<evidence type="ECO:0000313" key="7">
    <source>
        <dbReference type="Proteomes" id="UP000671845"/>
    </source>
</evidence>
<dbReference type="RefSeq" id="WP_209475623.1">
    <property type="nucleotide sequence ID" value="NZ_CP053383.1"/>
</dbReference>
<comment type="similarity">
    <text evidence="1">Belongs to the peptidase C40 family.</text>
</comment>
<keyword evidence="4" id="KW-0788">Thiol protease</keyword>
<dbReference type="PROSITE" id="PS51935">
    <property type="entry name" value="NLPC_P60"/>
    <property type="match status" value="1"/>
</dbReference>
<dbReference type="SUPFAM" id="SSF54001">
    <property type="entry name" value="Cysteine proteinases"/>
    <property type="match status" value="1"/>
</dbReference>
<dbReference type="InterPro" id="IPR000064">
    <property type="entry name" value="NLP_P60_dom"/>
</dbReference>
<name>A0ABX7WAW2_9GAMM</name>
<dbReference type="Proteomes" id="UP000671845">
    <property type="component" value="Chromosome"/>
</dbReference>
<organism evidence="6 7">
    <name type="scientific">Halomonas sulfidivorans</name>
    <dbReference type="NCBI Taxonomy" id="2733488"/>
    <lineage>
        <taxon>Bacteria</taxon>
        <taxon>Pseudomonadati</taxon>
        <taxon>Pseudomonadota</taxon>
        <taxon>Gammaproteobacteria</taxon>
        <taxon>Oceanospirillales</taxon>
        <taxon>Halomonadaceae</taxon>
        <taxon>Halomonas</taxon>
    </lineage>
</organism>
<dbReference type="InterPro" id="IPR038765">
    <property type="entry name" value="Papain-like_cys_pep_sf"/>
</dbReference>
<gene>
    <name evidence="6" type="ORF">HNO53_01415</name>
</gene>
<evidence type="ECO:0000313" key="6">
    <source>
        <dbReference type="EMBL" id="QTP57498.1"/>
    </source>
</evidence>
<keyword evidence="7" id="KW-1185">Reference proteome</keyword>
<keyword evidence="2" id="KW-0645">Protease</keyword>
<evidence type="ECO:0000259" key="5">
    <source>
        <dbReference type="PROSITE" id="PS51935"/>
    </source>
</evidence>
<evidence type="ECO:0000256" key="3">
    <source>
        <dbReference type="ARBA" id="ARBA00022801"/>
    </source>
</evidence>
<evidence type="ECO:0000256" key="2">
    <source>
        <dbReference type="ARBA" id="ARBA00022670"/>
    </source>
</evidence>
<proteinExistence type="inferred from homology"/>
<dbReference type="PANTHER" id="PTHR47053:SF1">
    <property type="entry name" value="MUREIN DD-ENDOPEPTIDASE MEPH-RELATED"/>
    <property type="match status" value="1"/>
</dbReference>
<dbReference type="PANTHER" id="PTHR47053">
    <property type="entry name" value="MUREIN DD-ENDOPEPTIDASE MEPH-RELATED"/>
    <property type="match status" value="1"/>
</dbReference>
<protein>
    <submittedName>
        <fullName evidence="6">C40 family peptidase</fullName>
    </submittedName>
</protein>
<reference evidence="6 7" key="1">
    <citation type="journal article" date="2021" name="Front. Microbiol.">
        <title>Aerobic Denitrification and Heterotrophic Sulfur Oxidation in the Genus Halomonas Revealed by Six Novel Species Characterizations and Genome-Based Analysis.</title>
        <authorList>
            <person name="Wang L."/>
            <person name="Shao Z."/>
        </authorList>
    </citation>
    <scope>NUCLEOTIDE SEQUENCE [LARGE SCALE GENOMIC DNA]</scope>
    <source>
        <strain evidence="6 7">MCCC 1A13718</strain>
    </source>
</reference>
<dbReference type="InterPro" id="IPR051202">
    <property type="entry name" value="Peptidase_C40"/>
</dbReference>
<feature type="domain" description="NlpC/P60" evidence="5">
    <location>
        <begin position="56"/>
        <end position="175"/>
    </location>
</feature>
<keyword evidence="3" id="KW-0378">Hydrolase</keyword>